<keyword evidence="3" id="KW-1185">Reference proteome</keyword>
<evidence type="ECO:0000256" key="1">
    <source>
        <dbReference type="SAM" id="Phobius"/>
    </source>
</evidence>
<protein>
    <submittedName>
        <fullName evidence="2">Uncharacterized protein</fullName>
    </submittedName>
</protein>
<sequence length="128" mass="14420">MISIGMMTLHAHIIVSLDSLENFRFVFNTTPSRSTGSVQLSTENRIIFLSCYCLVFSDCFGLFVALMLPALCSITCLHTTLSLIRINVQILYHGRGDRILMRHEQLMHEYVGKNSTTNFLGTNECANV</sequence>
<dbReference type="AlphaFoldDB" id="A0A9W4U9V7"/>
<keyword evidence="1" id="KW-1133">Transmembrane helix</keyword>
<comment type="caution">
    <text evidence="2">The sequence shown here is derived from an EMBL/GenBank/DDBJ whole genome shotgun (WGS) entry which is preliminary data.</text>
</comment>
<feature type="transmembrane region" description="Helical" evidence="1">
    <location>
        <begin position="46"/>
        <end position="71"/>
    </location>
</feature>
<gene>
    <name evidence="2" type="ORF">PDIGIT_LOCUS4766</name>
</gene>
<name>A0A9W4U9V7_9PLEO</name>
<proteinExistence type="predicted"/>
<organism evidence="2 3">
    <name type="scientific">Periconia digitata</name>
    <dbReference type="NCBI Taxonomy" id="1303443"/>
    <lineage>
        <taxon>Eukaryota</taxon>
        <taxon>Fungi</taxon>
        <taxon>Dikarya</taxon>
        <taxon>Ascomycota</taxon>
        <taxon>Pezizomycotina</taxon>
        <taxon>Dothideomycetes</taxon>
        <taxon>Pleosporomycetidae</taxon>
        <taxon>Pleosporales</taxon>
        <taxon>Massarineae</taxon>
        <taxon>Periconiaceae</taxon>
        <taxon>Periconia</taxon>
    </lineage>
</organism>
<dbReference type="EMBL" id="CAOQHR010000003">
    <property type="protein sequence ID" value="CAI6331738.1"/>
    <property type="molecule type" value="Genomic_DNA"/>
</dbReference>
<reference evidence="2" key="1">
    <citation type="submission" date="2023-01" db="EMBL/GenBank/DDBJ databases">
        <authorList>
            <person name="Van Ghelder C."/>
            <person name="Rancurel C."/>
        </authorList>
    </citation>
    <scope>NUCLEOTIDE SEQUENCE</scope>
    <source>
        <strain evidence="2">CNCM I-4278</strain>
    </source>
</reference>
<dbReference type="Proteomes" id="UP001152607">
    <property type="component" value="Unassembled WGS sequence"/>
</dbReference>
<keyword evidence="1" id="KW-0472">Membrane</keyword>
<evidence type="ECO:0000313" key="3">
    <source>
        <dbReference type="Proteomes" id="UP001152607"/>
    </source>
</evidence>
<evidence type="ECO:0000313" key="2">
    <source>
        <dbReference type="EMBL" id="CAI6331738.1"/>
    </source>
</evidence>
<keyword evidence="1" id="KW-0812">Transmembrane</keyword>
<accession>A0A9W4U9V7</accession>